<organism evidence="1 2">
    <name type="scientific">Desmophyllum pertusum</name>
    <dbReference type="NCBI Taxonomy" id="174260"/>
    <lineage>
        <taxon>Eukaryota</taxon>
        <taxon>Metazoa</taxon>
        <taxon>Cnidaria</taxon>
        <taxon>Anthozoa</taxon>
        <taxon>Hexacorallia</taxon>
        <taxon>Scleractinia</taxon>
        <taxon>Caryophylliina</taxon>
        <taxon>Caryophylliidae</taxon>
        <taxon>Desmophyllum</taxon>
    </lineage>
</organism>
<proteinExistence type="predicted"/>
<dbReference type="AlphaFoldDB" id="A0A9X0CUX6"/>
<dbReference type="OrthoDB" id="5972573at2759"/>
<evidence type="ECO:0000313" key="1">
    <source>
        <dbReference type="EMBL" id="KAJ7376962.1"/>
    </source>
</evidence>
<evidence type="ECO:0000313" key="2">
    <source>
        <dbReference type="Proteomes" id="UP001163046"/>
    </source>
</evidence>
<comment type="caution">
    <text evidence="1">The sequence shown here is derived from an EMBL/GenBank/DDBJ whole genome shotgun (WGS) entry which is preliminary data.</text>
</comment>
<dbReference type="EMBL" id="MU826385">
    <property type="protein sequence ID" value="KAJ7376962.1"/>
    <property type="molecule type" value="Genomic_DNA"/>
</dbReference>
<keyword evidence="2" id="KW-1185">Reference proteome</keyword>
<dbReference type="Proteomes" id="UP001163046">
    <property type="component" value="Unassembled WGS sequence"/>
</dbReference>
<sequence>MAEAVQWLDGQAKQYYVEEKICPEKHIRQNQWQSEWNQAYLTNRDKWTYDYISDYECIFNHPIDVDYNQSNLHEARKQGTALPITNLAHFTNHSYVYEIIETGGFTGEMKKINEDAQRDDIVAKFSWWSPIFTEEDNNQVRDTLGAAIQPFLGQCDDLANLKNQFATSDAFKPNPRRYGNRYFQYGINELCQCNYADSLLDDLQYKIMGTFGYKQEIMHAVLVCSQANGAGRFRAYPPVLTPEEDANNEAVVTRDNHGNWTWKPQATGTEIRRLDGRRPYPMYRRWENVAFAFHIPDAEEAKITVNDLISHLHQL</sequence>
<protein>
    <submittedName>
        <fullName evidence="1">Uncharacterized protein</fullName>
    </submittedName>
</protein>
<accession>A0A9X0CUX6</accession>
<name>A0A9X0CUX6_9CNID</name>
<gene>
    <name evidence="1" type="ORF">OS493_031234</name>
</gene>
<reference evidence="1" key="1">
    <citation type="submission" date="2023-01" db="EMBL/GenBank/DDBJ databases">
        <title>Genome assembly of the deep-sea coral Lophelia pertusa.</title>
        <authorList>
            <person name="Herrera S."/>
            <person name="Cordes E."/>
        </authorList>
    </citation>
    <scope>NUCLEOTIDE SEQUENCE</scope>
    <source>
        <strain evidence="1">USNM1676648</strain>
        <tissue evidence="1">Polyp</tissue>
    </source>
</reference>